<evidence type="ECO:0000256" key="1">
    <source>
        <dbReference type="ARBA" id="ARBA00004141"/>
    </source>
</evidence>
<dbReference type="InterPro" id="IPR000326">
    <property type="entry name" value="PAP2/HPO"/>
</dbReference>
<evidence type="ECO:0000259" key="7">
    <source>
        <dbReference type="SMART" id="SM00014"/>
    </source>
</evidence>
<comment type="subcellular location">
    <subcellularLocation>
        <location evidence="1">Membrane</location>
        <topology evidence="1">Multi-pass membrane protein</topology>
    </subcellularLocation>
</comment>
<dbReference type="RefSeq" id="XP_005191365.2">
    <property type="nucleotide sequence ID" value="XM_005191308.4"/>
</dbReference>
<dbReference type="OrthoDB" id="8907274at2759"/>
<organism evidence="8">
    <name type="scientific">Musca domestica</name>
    <name type="common">House fly</name>
    <dbReference type="NCBI Taxonomy" id="7370"/>
    <lineage>
        <taxon>Eukaryota</taxon>
        <taxon>Metazoa</taxon>
        <taxon>Ecdysozoa</taxon>
        <taxon>Arthropoda</taxon>
        <taxon>Hexapoda</taxon>
        <taxon>Insecta</taxon>
        <taxon>Pterygota</taxon>
        <taxon>Neoptera</taxon>
        <taxon>Endopterygota</taxon>
        <taxon>Diptera</taxon>
        <taxon>Brachycera</taxon>
        <taxon>Muscomorpha</taxon>
        <taxon>Muscoidea</taxon>
        <taxon>Muscidae</taxon>
        <taxon>Musca</taxon>
    </lineage>
</organism>
<dbReference type="GO" id="GO:0046839">
    <property type="term" value="P:phospholipid dephosphorylation"/>
    <property type="evidence" value="ECO:0007669"/>
    <property type="project" value="TreeGrafter"/>
</dbReference>
<dbReference type="PANTHER" id="PTHR10165:SF197">
    <property type="entry name" value="FI04477P-RELATED"/>
    <property type="match status" value="1"/>
</dbReference>
<proteinExistence type="inferred from homology"/>
<dbReference type="Gene3D" id="1.20.144.10">
    <property type="entry name" value="Phosphatidic acid phosphatase type 2/haloperoxidase"/>
    <property type="match status" value="1"/>
</dbReference>
<feature type="domain" description="Phosphatidic acid phosphatase type 2/haloperoxidase" evidence="7">
    <location>
        <begin position="128"/>
        <end position="279"/>
    </location>
</feature>
<dbReference type="STRING" id="7370.A0A1I8M0S8"/>
<dbReference type="VEuPathDB" id="VectorBase:MDOMA2_017944"/>
<dbReference type="Pfam" id="PF01569">
    <property type="entry name" value="PAP2"/>
    <property type="match status" value="1"/>
</dbReference>
<dbReference type="GO" id="GO:0005886">
    <property type="term" value="C:plasma membrane"/>
    <property type="evidence" value="ECO:0007669"/>
    <property type="project" value="TreeGrafter"/>
</dbReference>
<dbReference type="eggNOG" id="KOG3030">
    <property type="taxonomic scope" value="Eukaryota"/>
</dbReference>
<keyword evidence="4 6" id="KW-1133">Transmembrane helix</keyword>
<feature type="transmembrane region" description="Helical" evidence="6">
    <location>
        <begin position="125"/>
        <end position="148"/>
    </location>
</feature>
<sequence>MNICNNPNTRLLMRLIVDVLLLSSVFTVALVILPQMLRTRHRGFFCGDESISYPFKQDTILRRIHVTILAIAVPAATILIIEMLRVTFPAPKSATSTAKYGHVPKPPQRYVFVGLRIPTFVSECYNLMGVYLFGLALVLIACSCTKHFTGRLAPYFMDVCQPLLPNNVTACTDPSHFGRFIEFYTCSSLTATPKLLDSMRHSFPSVHSAATAYAMIFLAIYMQARLKTGWIKLWRCLLQFGGVVVALLVALERVGSYRHHWSDVAMGAGIGCLLAFFMTIYVSPLFRQVPIKVRRIRDDSSNIYGYYTVMPKPTYFV</sequence>
<dbReference type="GO" id="GO:0007165">
    <property type="term" value="P:signal transduction"/>
    <property type="evidence" value="ECO:0007669"/>
    <property type="project" value="TreeGrafter"/>
</dbReference>
<evidence type="ECO:0000256" key="5">
    <source>
        <dbReference type="ARBA" id="ARBA00023136"/>
    </source>
</evidence>
<gene>
    <name evidence="8" type="primary">101894404</name>
</gene>
<evidence type="ECO:0000256" key="2">
    <source>
        <dbReference type="ARBA" id="ARBA00008816"/>
    </source>
</evidence>
<feature type="transmembrane region" description="Helical" evidence="6">
    <location>
        <begin position="264"/>
        <end position="286"/>
    </location>
</feature>
<evidence type="ECO:0000313" key="8">
    <source>
        <dbReference type="EnsemblMetazoa" id="MDOA000096-PA"/>
    </source>
</evidence>
<name>A0A1I8M0S8_MUSDO</name>
<reference evidence="8" key="1">
    <citation type="submission" date="2020-05" db="UniProtKB">
        <authorList>
            <consortium name="EnsemblMetazoa"/>
        </authorList>
    </citation>
    <scope>IDENTIFICATION</scope>
    <source>
        <strain evidence="8">Aabys</strain>
    </source>
</reference>
<dbReference type="GO" id="GO:0008195">
    <property type="term" value="F:phosphatidate phosphatase activity"/>
    <property type="evidence" value="ECO:0007669"/>
    <property type="project" value="TreeGrafter"/>
</dbReference>
<dbReference type="SUPFAM" id="SSF48317">
    <property type="entry name" value="Acid phosphatase/Vanadium-dependent haloperoxidase"/>
    <property type="match status" value="1"/>
</dbReference>
<dbReference type="EnsemblMetazoa" id="MDOA000096-RA">
    <property type="protein sequence ID" value="MDOA000096-PA"/>
    <property type="gene ID" value="MDOA000096"/>
</dbReference>
<accession>A0A1I8M0S8</accession>
<keyword evidence="3 6" id="KW-0812">Transmembrane</keyword>
<feature type="transmembrane region" description="Helical" evidence="6">
    <location>
        <begin position="64"/>
        <end position="84"/>
    </location>
</feature>
<evidence type="ECO:0000256" key="6">
    <source>
        <dbReference type="SAM" id="Phobius"/>
    </source>
</evidence>
<evidence type="ECO:0000256" key="3">
    <source>
        <dbReference type="ARBA" id="ARBA00022692"/>
    </source>
</evidence>
<dbReference type="InterPro" id="IPR036938">
    <property type="entry name" value="PAP2/HPO_sf"/>
</dbReference>
<feature type="transmembrane region" description="Helical" evidence="6">
    <location>
        <begin position="12"/>
        <end position="33"/>
    </location>
</feature>
<keyword evidence="5 6" id="KW-0472">Membrane</keyword>
<comment type="similarity">
    <text evidence="2">Belongs to the PA-phosphatase related phosphoesterase family.</text>
</comment>
<dbReference type="AlphaFoldDB" id="A0A1I8M0S8"/>
<dbReference type="InterPro" id="IPR043216">
    <property type="entry name" value="PAP-like"/>
</dbReference>
<dbReference type="SMART" id="SM00014">
    <property type="entry name" value="acidPPc"/>
    <property type="match status" value="1"/>
</dbReference>
<feature type="transmembrane region" description="Helical" evidence="6">
    <location>
        <begin position="233"/>
        <end position="252"/>
    </location>
</feature>
<dbReference type="VEuPathDB" id="VectorBase:MDOA000096"/>
<dbReference type="PANTHER" id="PTHR10165">
    <property type="entry name" value="LIPID PHOSPHATE PHOSPHATASE"/>
    <property type="match status" value="1"/>
</dbReference>
<dbReference type="GO" id="GO:0006644">
    <property type="term" value="P:phospholipid metabolic process"/>
    <property type="evidence" value="ECO:0007669"/>
    <property type="project" value="InterPro"/>
</dbReference>
<dbReference type="CDD" id="cd03384">
    <property type="entry name" value="PAP2_wunen"/>
    <property type="match status" value="1"/>
</dbReference>
<protein>
    <recommendedName>
        <fullName evidence="7">Phosphatidic acid phosphatase type 2/haloperoxidase domain-containing protein</fullName>
    </recommendedName>
</protein>
<dbReference type="KEGG" id="mde:101894404"/>
<evidence type="ECO:0000256" key="4">
    <source>
        <dbReference type="ARBA" id="ARBA00022989"/>
    </source>
</evidence>